<dbReference type="PATRIC" id="fig|1353533.3.peg.1954"/>
<evidence type="ECO:0000256" key="2">
    <source>
        <dbReference type="ARBA" id="ARBA00022525"/>
    </source>
</evidence>
<keyword evidence="2" id="KW-0964">Secreted</keyword>
<evidence type="ECO:0000256" key="1">
    <source>
        <dbReference type="ARBA" id="ARBA00004613"/>
    </source>
</evidence>
<feature type="non-terminal residue" evidence="4">
    <location>
        <position position="1"/>
    </location>
</feature>
<evidence type="ECO:0000313" key="5">
    <source>
        <dbReference type="Proteomes" id="UP000017820"/>
    </source>
</evidence>
<dbReference type="Pfam" id="PF00353">
    <property type="entry name" value="HemolysinCabind"/>
    <property type="match status" value="2"/>
</dbReference>
<evidence type="ECO:0000256" key="3">
    <source>
        <dbReference type="ARBA" id="ARBA00022837"/>
    </source>
</evidence>
<dbReference type="InterPro" id="IPR018511">
    <property type="entry name" value="Hemolysin-typ_Ca-bd_CS"/>
</dbReference>
<dbReference type="PANTHER" id="PTHR38340">
    <property type="entry name" value="S-LAYER PROTEIN"/>
    <property type="match status" value="1"/>
</dbReference>
<comment type="subcellular location">
    <subcellularLocation>
        <location evidence="1">Secreted</location>
    </subcellularLocation>
</comment>
<dbReference type="RefSeq" id="WP_023398883.1">
    <property type="nucleotide sequence ID" value="NZ_AUSV01000032.1"/>
</dbReference>
<dbReference type="SUPFAM" id="SSF51120">
    <property type="entry name" value="beta-Roll"/>
    <property type="match status" value="1"/>
</dbReference>
<keyword evidence="3" id="KW-0106">Calcium</keyword>
<dbReference type="InterPro" id="IPR050557">
    <property type="entry name" value="RTX_toxin/Mannuronan_C5-epim"/>
</dbReference>
<dbReference type="InterPro" id="IPR011049">
    <property type="entry name" value="Serralysin-like_metalloprot_C"/>
</dbReference>
<organism evidence="4 5">
    <name type="scientific">Pseudoalteromonas luteoviolacea (strain 2ta16)</name>
    <dbReference type="NCBI Taxonomy" id="1353533"/>
    <lineage>
        <taxon>Bacteria</taxon>
        <taxon>Pseudomonadati</taxon>
        <taxon>Pseudomonadota</taxon>
        <taxon>Gammaproteobacteria</taxon>
        <taxon>Alteromonadales</taxon>
        <taxon>Pseudoalteromonadaceae</taxon>
        <taxon>Pseudoalteromonas</taxon>
    </lineage>
</organism>
<sequence length="99" mass="10407">DKSDIVDKVVFSDGTFLSAEEVFELARSQFGTSGNDTLNGSNQSDKIYGLDGDDHIDGVGGNDYLDGGKGNDTLVVGQSRYTENILVGGQGDDILKGVC</sequence>
<dbReference type="AlphaFoldDB" id="V4HVK3"/>
<gene>
    <name evidence="4" type="ORF">PL2TA16_03002</name>
</gene>
<dbReference type="GO" id="GO:0005509">
    <property type="term" value="F:calcium ion binding"/>
    <property type="evidence" value="ECO:0007669"/>
    <property type="project" value="InterPro"/>
</dbReference>
<dbReference type="PANTHER" id="PTHR38340:SF1">
    <property type="entry name" value="S-LAYER PROTEIN"/>
    <property type="match status" value="1"/>
</dbReference>
<protein>
    <submittedName>
        <fullName evidence="4">Hemolysin-type calcium-binding repeat (2 copies)</fullName>
    </submittedName>
</protein>
<dbReference type="Proteomes" id="UP000017820">
    <property type="component" value="Unassembled WGS sequence"/>
</dbReference>
<proteinExistence type="predicted"/>
<dbReference type="InterPro" id="IPR001343">
    <property type="entry name" value="Hemolysn_Ca-bd"/>
</dbReference>
<accession>V4HVK3</accession>
<dbReference type="PROSITE" id="PS00330">
    <property type="entry name" value="HEMOLYSIN_CALCIUM"/>
    <property type="match status" value="1"/>
</dbReference>
<dbReference type="EMBL" id="AUSV01000032">
    <property type="protein sequence ID" value="ESP93798.1"/>
    <property type="molecule type" value="Genomic_DNA"/>
</dbReference>
<dbReference type="Gene3D" id="2.150.10.10">
    <property type="entry name" value="Serralysin-like metalloprotease, C-terminal"/>
    <property type="match status" value="1"/>
</dbReference>
<dbReference type="PRINTS" id="PR00313">
    <property type="entry name" value="CABNDNGRPT"/>
</dbReference>
<comment type="caution">
    <text evidence="4">The sequence shown here is derived from an EMBL/GenBank/DDBJ whole genome shotgun (WGS) entry which is preliminary data.</text>
</comment>
<dbReference type="GO" id="GO:0005576">
    <property type="term" value="C:extracellular region"/>
    <property type="evidence" value="ECO:0007669"/>
    <property type="project" value="UniProtKB-SubCell"/>
</dbReference>
<name>V4HVK3_PSEL2</name>
<reference evidence="4 5" key="1">
    <citation type="submission" date="2013-07" db="EMBL/GenBank/DDBJ databases">
        <title>Draft genome sequence of Pseudoalteromonas luteoviolacea 2ta16.</title>
        <authorList>
            <person name="Allen E.E."/>
            <person name="Azam F."/>
            <person name="Podell S."/>
        </authorList>
    </citation>
    <scope>NUCLEOTIDE SEQUENCE [LARGE SCALE GENOMIC DNA]</scope>
    <source>
        <strain evidence="4 5">2ta16</strain>
    </source>
</reference>
<evidence type="ECO:0000313" key="4">
    <source>
        <dbReference type="EMBL" id="ESP93798.1"/>
    </source>
</evidence>